<feature type="domain" description="Peptidase S9 prolyl oligopeptidase catalytic" evidence="4">
    <location>
        <begin position="595"/>
        <end position="790"/>
    </location>
</feature>
<dbReference type="PANTHER" id="PTHR11731:SF193">
    <property type="entry name" value="DIPEPTIDYL PEPTIDASE 9"/>
    <property type="match status" value="1"/>
</dbReference>
<feature type="domain" description="Dipeptidylpeptidase IV N-terminal" evidence="5">
    <location>
        <begin position="346"/>
        <end position="506"/>
    </location>
</feature>
<sequence length="792" mass="88612">MKDPKWIGTSPTNVFWSQDSKSVFFSWNPNGNVSDSTYIYNISGGEPQKAGYFETQKMQALNGAVYNSTNTMMVYAYRGDLYLTDLKTNKTTRITQTEEFESQPRFIQKDESIAYNKNQNLFAWNLKTGVTTQLTNITRGAETVAAPQVAGNFGGGGQGRGGGGGNFGGQGGGGAQRGFGGGAGATVSVGTQEQWLQHEALENSTVLTERKQKRDLRSAFLKGMKDTDTLKTIGIGDKSLQGLQISPDGRFVTYRLYTAPTSGKNTIVPDYVTESGFTTDIPGRTKVGAPLGKYDFYVFDKLRDSLILVSTDQIPGIQDVPDYYKDYPQKFGARRAQNRPVTFGGVYWNDAGTVAIIDIRSQDNKDRWLMKLDGATGKLSPVDRQRDEAWIGGPVRATGWINDNTFYFQSEATGYAHLYTYDVNTGTKKAITEGKYEVQNVELSQNKQIFYLLTNEEHPGKQNWYRIKTDGTKKEKITSMEGGYEVSMSPDEKWIAYRYSYTTKPWELYIQENAPGKKPVQVTNKGMSDEFKAYAWRDTKVITIPARDGQQIYGRVFEPKGKKNGAAVIFVHGAGYLQNVHYWWSSYFRETMFNNLLADQGYTVIDIDYRASSGYGRDWRTGIYRFMGGKDLTDHVDAAKFLVDKYGVDATRIGIYGGSYGGFITLMGLFTTPDVFKAGAALRPVTDWAHYNHGYTANILNEPFNDSLAYAKSSPINFASGLKNHLLICHGMVDVNVNFQDAVRLSQKLIELGKDNWSIAPYPVEDHGFVEPSSWTDEYKRILKLFNTTLLK</sequence>
<dbReference type="SUPFAM" id="SSF82171">
    <property type="entry name" value="DPP6 N-terminal domain-like"/>
    <property type="match status" value="1"/>
</dbReference>
<evidence type="ECO:0000256" key="1">
    <source>
        <dbReference type="ARBA" id="ARBA00022670"/>
    </source>
</evidence>
<evidence type="ECO:0000259" key="4">
    <source>
        <dbReference type="Pfam" id="PF00326"/>
    </source>
</evidence>
<accession>A0ABW9ZSZ0</accession>
<dbReference type="InterPro" id="IPR050278">
    <property type="entry name" value="Serine_Prot_S9B/DPPIV"/>
</dbReference>
<reference evidence="6 7" key="1">
    <citation type="submission" date="2020-01" db="EMBL/GenBank/DDBJ databases">
        <title>Genome analysis.</title>
        <authorList>
            <person name="Wu S."/>
            <person name="Wang G."/>
        </authorList>
    </citation>
    <scope>NUCLEOTIDE SEQUENCE [LARGE SCALE GENOMIC DNA]</scope>
    <source>
        <strain evidence="6 7">SYL130</strain>
    </source>
</reference>
<evidence type="ECO:0000313" key="7">
    <source>
        <dbReference type="Proteomes" id="UP000753802"/>
    </source>
</evidence>
<dbReference type="InterPro" id="IPR002469">
    <property type="entry name" value="Peptidase_S9B_N"/>
</dbReference>
<dbReference type="InterPro" id="IPR002471">
    <property type="entry name" value="Pept_S9_AS"/>
</dbReference>
<evidence type="ECO:0000313" key="6">
    <source>
        <dbReference type="EMBL" id="NCI48308.1"/>
    </source>
</evidence>
<dbReference type="InterPro" id="IPR001375">
    <property type="entry name" value="Peptidase_S9_cat"/>
</dbReference>
<evidence type="ECO:0000256" key="3">
    <source>
        <dbReference type="SAM" id="MobiDB-lite"/>
    </source>
</evidence>
<keyword evidence="7" id="KW-1185">Reference proteome</keyword>
<dbReference type="Proteomes" id="UP000753802">
    <property type="component" value="Unassembled WGS sequence"/>
</dbReference>
<dbReference type="Gene3D" id="3.40.50.1820">
    <property type="entry name" value="alpha/beta hydrolase"/>
    <property type="match status" value="1"/>
</dbReference>
<gene>
    <name evidence="6" type="ORF">GWC95_00140</name>
</gene>
<name>A0ABW9ZSZ0_9BACT</name>
<comment type="caution">
    <text evidence="6">The sequence shown here is derived from an EMBL/GenBank/DDBJ whole genome shotgun (WGS) entry which is preliminary data.</text>
</comment>
<protein>
    <submittedName>
        <fullName evidence="6">Prolyl oligopeptidase family serine peptidase</fullName>
    </submittedName>
</protein>
<evidence type="ECO:0000259" key="5">
    <source>
        <dbReference type="Pfam" id="PF00930"/>
    </source>
</evidence>
<evidence type="ECO:0000256" key="2">
    <source>
        <dbReference type="ARBA" id="ARBA00022801"/>
    </source>
</evidence>
<dbReference type="Pfam" id="PF00930">
    <property type="entry name" value="DPPIV_N"/>
    <property type="match status" value="2"/>
</dbReference>
<dbReference type="PROSITE" id="PS00708">
    <property type="entry name" value="PRO_ENDOPEP_SER"/>
    <property type="match status" value="1"/>
</dbReference>
<dbReference type="EMBL" id="JAACJS010000002">
    <property type="protein sequence ID" value="NCI48308.1"/>
    <property type="molecule type" value="Genomic_DNA"/>
</dbReference>
<proteinExistence type="predicted"/>
<keyword evidence="1" id="KW-0645">Protease</keyword>
<keyword evidence="2" id="KW-0378">Hydrolase</keyword>
<dbReference type="InterPro" id="IPR029058">
    <property type="entry name" value="AB_hydrolase_fold"/>
</dbReference>
<dbReference type="Pfam" id="PF00326">
    <property type="entry name" value="Peptidase_S9"/>
    <property type="match status" value="1"/>
</dbReference>
<dbReference type="Gene3D" id="2.140.10.30">
    <property type="entry name" value="Dipeptidylpeptidase IV, N-terminal domain"/>
    <property type="match status" value="2"/>
</dbReference>
<dbReference type="PANTHER" id="PTHR11731">
    <property type="entry name" value="PROTEASE FAMILY S9B,C DIPEPTIDYL-PEPTIDASE IV-RELATED"/>
    <property type="match status" value="1"/>
</dbReference>
<organism evidence="6 7">
    <name type="scientific">Sediminibacterium roseum</name>
    <dbReference type="NCBI Taxonomy" id="1978412"/>
    <lineage>
        <taxon>Bacteria</taxon>
        <taxon>Pseudomonadati</taxon>
        <taxon>Bacteroidota</taxon>
        <taxon>Chitinophagia</taxon>
        <taxon>Chitinophagales</taxon>
        <taxon>Chitinophagaceae</taxon>
        <taxon>Sediminibacterium</taxon>
    </lineage>
</organism>
<dbReference type="SUPFAM" id="SSF53474">
    <property type="entry name" value="alpha/beta-Hydrolases"/>
    <property type="match status" value="1"/>
</dbReference>
<feature type="domain" description="Dipeptidylpeptidase IV N-terminal" evidence="5">
    <location>
        <begin position="69"/>
        <end position="136"/>
    </location>
</feature>
<feature type="region of interest" description="Disordered" evidence="3">
    <location>
        <begin position="154"/>
        <end position="184"/>
    </location>
</feature>